<feature type="disulfide bond" evidence="9">
    <location>
        <begin position="1146"/>
        <end position="1173"/>
    </location>
</feature>
<feature type="domain" description="Sushi" evidence="11">
    <location>
        <begin position="500"/>
        <end position="561"/>
    </location>
</feature>
<feature type="disulfide bond" evidence="9">
    <location>
        <begin position="1088"/>
        <end position="1115"/>
    </location>
</feature>
<feature type="domain" description="Sushi" evidence="11">
    <location>
        <begin position="313"/>
        <end position="372"/>
    </location>
</feature>
<feature type="disulfide bond" evidence="9">
    <location>
        <begin position="998"/>
        <end position="1041"/>
    </location>
</feature>
<reference evidence="12" key="1">
    <citation type="submission" date="2022-12" db="EMBL/GenBank/DDBJ databases">
        <authorList>
            <person name="Alioto T."/>
            <person name="Alioto T."/>
            <person name="Gomez Garrido J."/>
        </authorList>
    </citation>
    <scope>NUCLEOTIDE SEQUENCE</scope>
</reference>
<dbReference type="FunFam" id="2.10.70.10:FF:000055">
    <property type="entry name" value="Complement decay-accelerating factor, GPI-anchored"/>
    <property type="match status" value="1"/>
</dbReference>
<feature type="domain" description="Sushi" evidence="11">
    <location>
        <begin position="253"/>
        <end position="311"/>
    </location>
</feature>
<evidence type="ECO:0000256" key="9">
    <source>
        <dbReference type="PROSITE-ProRule" id="PRU00302"/>
    </source>
</evidence>
<evidence type="ECO:0000256" key="8">
    <source>
        <dbReference type="ARBA" id="ARBA00023180"/>
    </source>
</evidence>
<feature type="domain" description="Sushi" evidence="11">
    <location>
        <begin position="192"/>
        <end position="251"/>
    </location>
</feature>
<feature type="domain" description="Sushi" evidence="11">
    <location>
        <begin position="562"/>
        <end position="621"/>
    </location>
</feature>
<feature type="domain" description="Sushi" evidence="11">
    <location>
        <begin position="744"/>
        <end position="802"/>
    </location>
</feature>
<keyword evidence="1" id="KW-0399">Innate immunity</keyword>
<dbReference type="SUPFAM" id="SSF57535">
    <property type="entry name" value="Complement control module/SCR domain"/>
    <property type="match status" value="19"/>
</dbReference>
<evidence type="ECO:0000256" key="4">
    <source>
        <dbReference type="ARBA" id="ARBA00022737"/>
    </source>
</evidence>
<evidence type="ECO:0000313" key="12">
    <source>
        <dbReference type="EMBL" id="CAI5777750.1"/>
    </source>
</evidence>
<feature type="disulfide bond" evidence="9">
    <location>
        <begin position="625"/>
        <end position="668"/>
    </location>
</feature>
<feature type="disulfide bond" evidence="9">
    <location>
        <begin position="222"/>
        <end position="249"/>
    </location>
</feature>
<dbReference type="Proteomes" id="UP001178461">
    <property type="component" value="Chromosome 6"/>
</dbReference>
<feature type="domain" description="Sushi" evidence="11">
    <location>
        <begin position="865"/>
        <end position="923"/>
    </location>
</feature>
<feature type="disulfide bond" evidence="9">
    <location>
        <begin position="926"/>
        <end position="969"/>
    </location>
</feature>
<feature type="domain" description="Sushi" evidence="11">
    <location>
        <begin position="3"/>
        <end position="64"/>
    </location>
</feature>
<keyword evidence="7 9" id="KW-1015">Disulfide bond</keyword>
<dbReference type="GO" id="GO:0006958">
    <property type="term" value="P:complement activation, classical pathway"/>
    <property type="evidence" value="ECO:0007669"/>
    <property type="project" value="UniProtKB-KW"/>
</dbReference>
<keyword evidence="4" id="KW-0677">Repeat</keyword>
<feature type="domain" description="Sushi" evidence="11">
    <location>
        <begin position="804"/>
        <end position="864"/>
    </location>
</feature>
<feature type="domain" description="Sushi" evidence="11">
    <location>
        <begin position="373"/>
        <end position="437"/>
    </location>
</feature>
<dbReference type="FunFam" id="2.10.70.10:FF:000038">
    <property type="entry name" value="Complement component receptor type 1"/>
    <property type="match status" value="1"/>
</dbReference>
<name>A0AA35KGK8_9SAUR</name>
<accession>A0AA35KGK8</accession>
<dbReference type="EMBL" id="OX395131">
    <property type="protein sequence ID" value="CAI5777750.1"/>
    <property type="molecule type" value="Genomic_DNA"/>
</dbReference>
<feature type="domain" description="Sushi" evidence="11">
    <location>
        <begin position="1057"/>
        <end position="1117"/>
    </location>
</feature>
<dbReference type="CDD" id="cd00033">
    <property type="entry name" value="CCP"/>
    <property type="match status" value="19"/>
</dbReference>
<feature type="disulfide bond" evidence="9">
    <location>
        <begin position="654"/>
        <end position="681"/>
    </location>
</feature>
<feature type="domain" description="Sushi" evidence="11">
    <location>
        <begin position="438"/>
        <end position="499"/>
    </location>
</feature>
<feature type="disulfide bond" evidence="9">
    <location>
        <begin position="1027"/>
        <end position="1054"/>
    </location>
</feature>
<feature type="domain" description="Sushi" evidence="11">
    <location>
        <begin position="128"/>
        <end position="191"/>
    </location>
</feature>
<evidence type="ECO:0000256" key="7">
    <source>
        <dbReference type="ARBA" id="ARBA00023157"/>
    </source>
</evidence>
<feature type="domain" description="Sushi" evidence="11">
    <location>
        <begin position="1118"/>
        <end position="1175"/>
    </location>
</feature>
<keyword evidence="3" id="KW-0732">Signal</keyword>
<dbReference type="PANTHER" id="PTHR19325:SF570">
    <property type="entry name" value="COMPLEMENT COMPONENT 4 BINDING PROTEIN, MEMBRANE"/>
    <property type="match status" value="1"/>
</dbReference>
<evidence type="ECO:0000256" key="10">
    <source>
        <dbReference type="SAM" id="Phobius"/>
    </source>
</evidence>
<keyword evidence="5" id="KW-0391">Immunity</keyword>
<keyword evidence="10" id="KW-0472">Membrane</keyword>
<keyword evidence="10" id="KW-0812">Transmembrane</keyword>
<sequence length="1245" mass="135434">MSGGCGPPPRLNFAELTDEYKQKNLFPVGSIVKYMCRPGYTGLRYSIKCLQSQEWSKVLERCKRQSCGNPGEPDNGKLIVPQDILFGSTVNYTCNEGHRLIGSTSSRKCVVFGRKVGWTNDIPLCQRIPCFPPPDVPHGKHSGRSTNDFSYGAAVTYTCDKGHPLVGNATIYCTTKDGLNGIWSGRAYCGVAHCPAPQIENGRIVTGYSATYTYNQRVTLDCNAGHKIAGSRGIHCQVDGTWDPPVPHCEQVTGCENPEIQNGRITRSRGQVKPKETITFECDPGYILKGNHTIQCQFDSTWDSPVPICVRVIQCQPPPHVQNGMYNQEAAVFTNGMSVKYTCEPGYGLIGEGTIYCTASGTWSSPAPRCEGGSCAPPPSLQFAELLNEYKENNSFPVGSVVKYMCRPGYAKHPGLKASLMCIRNQEWSGVQEFCKRKSCGYPGEPDNGRLIVTKDLLFGSTINYTCEEGYRLVGLSSRQCVISGLKAVWTGETAICQPISCSPPPDVPHGKHSGLDDYFYGTAVSYTCEKSHPLVGNATIYCTTKDGVNGVWSGRAYCGVTRCPPPQVRNGRIVTGYSDTYTYNQRVTLDCNAGYKISGTREIHCQVDGTWDPPLPHCELVSQCPLPLDIPNGNHNGFPGEVFTSQKSVTYSCDPGYSLVGKASISCTASGEWSSPLPRCEMQCPPPQVVAHGKYSSQEAKGFTNGGFVEYTCDPGYSIIGDARIFCTASGSWNSSAPNCKVTGCVSPKIQNGRITRSKGQVKPTETITFECDPGYILKGKHTIQCQFDSTWDSPTPICVRETQCQPPAKIENGNHSHHELSVFTSGMSVNYRCKPGYFLTGEATVHCTASGTWSSSAPHCKIMRCPPPPSIAHGKNIGEDLTYGSSVIYICDAGYSLEGEYLVTCILEGSNSVNWTKLPKCKGCPAPQAIANGERDSESLEDFPYGSSVTYRCDPDYFLTGAATIHCLSSGTWDQSVPHCKSRQHSTSIPLSEIQCQQPTKIQNGDHSHQELSVFTSGMSVNYTCEPGYSLHGEATIYCTPSGKWSAPAPHCKMIQCPSPPNVQHGNYSAPESIQYINGKSVNYSCQPGYVLIGEATLNCTASGVWSLPVPHCEVGCILPHISGGKKENSEIVIQIGANVTLECEDGYALKGSSRVQCQPDFTWDPPVPVCNQGFYISVATGIGSLVGALLLLVIAGVFCVIVIVLKRNKAKYTPASNRIYEIIGESNWMNRCRQIYLLLWTT</sequence>
<feature type="disulfide bond" evidence="9">
    <location>
        <begin position="343"/>
        <end position="370"/>
    </location>
</feature>
<evidence type="ECO:0000256" key="2">
    <source>
        <dbReference type="ARBA" id="ARBA00022659"/>
    </source>
</evidence>
<feature type="disulfide bond" evidence="9">
    <location>
        <begin position="773"/>
        <end position="800"/>
    </location>
</feature>
<feature type="disulfide bond" evidence="9">
    <location>
        <begin position="835"/>
        <end position="862"/>
    </location>
</feature>
<dbReference type="Gene3D" id="2.10.70.10">
    <property type="entry name" value="Complement Module, domain 1"/>
    <property type="match status" value="19"/>
</dbReference>
<keyword evidence="2 9" id="KW-0768">Sushi</keyword>
<keyword evidence="13" id="KW-1185">Reference proteome</keyword>
<proteinExistence type="predicted"/>
<feature type="disulfide bond" evidence="9">
    <location>
        <begin position="592"/>
        <end position="619"/>
    </location>
</feature>
<evidence type="ECO:0000256" key="5">
    <source>
        <dbReference type="ARBA" id="ARBA00022859"/>
    </source>
</evidence>
<feature type="transmembrane region" description="Helical" evidence="10">
    <location>
        <begin position="1177"/>
        <end position="1208"/>
    </location>
</feature>
<feature type="disulfide bond" evidence="9">
    <location>
        <begin position="714"/>
        <end position="741"/>
    </location>
</feature>
<feature type="domain" description="Sushi" evidence="11">
    <location>
        <begin position="683"/>
        <end position="743"/>
    </location>
</feature>
<feature type="disulfide bond" evidence="9">
    <location>
        <begin position="955"/>
        <end position="982"/>
    </location>
</feature>
<feature type="disulfide bond" evidence="9">
    <location>
        <begin position="685"/>
        <end position="728"/>
    </location>
</feature>
<keyword evidence="10" id="KW-1133">Transmembrane helix</keyword>
<evidence type="ECO:0000256" key="6">
    <source>
        <dbReference type="ARBA" id="ARBA00022875"/>
    </source>
</evidence>
<feature type="disulfide bond" evidence="9">
    <location>
        <begin position="1059"/>
        <end position="1102"/>
    </location>
</feature>
<dbReference type="PANTHER" id="PTHR19325">
    <property type="entry name" value="COMPLEMENT COMPONENT-RELATED SUSHI DOMAIN-CONTAINING"/>
    <property type="match status" value="1"/>
</dbReference>
<feature type="domain" description="Sushi" evidence="11">
    <location>
        <begin position="924"/>
        <end position="984"/>
    </location>
</feature>
<feature type="domain" description="Sushi" evidence="11">
    <location>
        <begin position="996"/>
        <end position="1056"/>
    </location>
</feature>
<evidence type="ECO:0000256" key="3">
    <source>
        <dbReference type="ARBA" id="ARBA00022729"/>
    </source>
</evidence>
<dbReference type="FunFam" id="2.10.70.10:FF:000070">
    <property type="entry name" value="Complement C3d receptor 2"/>
    <property type="match status" value="1"/>
</dbReference>
<evidence type="ECO:0000313" key="13">
    <source>
        <dbReference type="Proteomes" id="UP001178461"/>
    </source>
</evidence>
<feature type="domain" description="Sushi" evidence="11">
    <location>
        <begin position="65"/>
        <end position="127"/>
    </location>
</feature>
<protein>
    <recommendedName>
        <fullName evidence="11">Sushi domain-containing protein</fullName>
    </recommendedName>
</protein>
<dbReference type="InterPro" id="IPR000436">
    <property type="entry name" value="Sushi_SCR_CCP_dom"/>
</dbReference>
<organism evidence="12 13">
    <name type="scientific">Podarcis lilfordi</name>
    <name type="common">Lilford's wall lizard</name>
    <dbReference type="NCBI Taxonomy" id="74358"/>
    <lineage>
        <taxon>Eukaryota</taxon>
        <taxon>Metazoa</taxon>
        <taxon>Chordata</taxon>
        <taxon>Craniata</taxon>
        <taxon>Vertebrata</taxon>
        <taxon>Euteleostomi</taxon>
        <taxon>Lepidosauria</taxon>
        <taxon>Squamata</taxon>
        <taxon>Bifurcata</taxon>
        <taxon>Unidentata</taxon>
        <taxon>Episquamata</taxon>
        <taxon>Laterata</taxon>
        <taxon>Lacertibaenia</taxon>
        <taxon>Lacertidae</taxon>
        <taxon>Podarcis</taxon>
    </lineage>
</organism>
<evidence type="ECO:0000256" key="1">
    <source>
        <dbReference type="ARBA" id="ARBA00022588"/>
    </source>
</evidence>
<feature type="disulfide bond" evidence="9">
    <location>
        <begin position="130"/>
        <end position="173"/>
    </location>
</feature>
<dbReference type="InterPro" id="IPR050350">
    <property type="entry name" value="Compl-Cell_Adhes-Reg"/>
</dbReference>
<feature type="disulfide bond" evidence="9">
    <location>
        <begin position="806"/>
        <end position="849"/>
    </location>
</feature>
<dbReference type="Pfam" id="PF00084">
    <property type="entry name" value="Sushi"/>
    <property type="match status" value="19"/>
</dbReference>
<dbReference type="GO" id="GO:0045087">
    <property type="term" value="P:innate immune response"/>
    <property type="evidence" value="ECO:0007669"/>
    <property type="project" value="UniProtKB-KW"/>
</dbReference>
<dbReference type="InterPro" id="IPR035976">
    <property type="entry name" value="Sushi/SCR/CCP_sf"/>
</dbReference>
<gene>
    <name evidence="12" type="ORF">PODLI_1B036669</name>
</gene>
<comment type="caution">
    <text evidence="9">Lacks conserved residue(s) required for the propagation of feature annotation.</text>
</comment>
<dbReference type="PROSITE" id="PS50923">
    <property type="entry name" value="SUSHI"/>
    <property type="match status" value="19"/>
</dbReference>
<feature type="domain" description="Sushi" evidence="11">
    <location>
        <begin position="623"/>
        <end position="682"/>
    </location>
</feature>
<dbReference type="SMART" id="SM00032">
    <property type="entry name" value="CCP"/>
    <property type="match status" value="19"/>
</dbReference>
<keyword evidence="6" id="KW-0180">Complement pathway</keyword>
<keyword evidence="8" id="KW-0325">Glycoprotein</keyword>
<evidence type="ECO:0000259" key="11">
    <source>
        <dbReference type="PROSITE" id="PS50923"/>
    </source>
</evidence>
<dbReference type="FunFam" id="2.10.70.10:FF:000014">
    <property type="entry name" value="Membrane cofactor protein"/>
    <property type="match status" value="9"/>
</dbReference>
<dbReference type="AlphaFoldDB" id="A0AA35KGK8"/>
<feature type="disulfide bond" evidence="9">
    <location>
        <begin position="282"/>
        <end position="309"/>
    </location>
</feature>